<dbReference type="Gene3D" id="1.20.5.1930">
    <property type="match status" value="1"/>
</dbReference>
<evidence type="ECO:0000313" key="6">
    <source>
        <dbReference type="EMBL" id="PZV86263.1"/>
    </source>
</evidence>
<dbReference type="InterPro" id="IPR011712">
    <property type="entry name" value="Sig_transdc_His_kin_sub3_dim/P"/>
</dbReference>
<dbReference type="Pfam" id="PF02518">
    <property type="entry name" value="HATPase_c"/>
    <property type="match status" value="1"/>
</dbReference>
<feature type="domain" description="Histidine kinase" evidence="5">
    <location>
        <begin position="808"/>
        <end position="998"/>
    </location>
</feature>
<dbReference type="PANTHER" id="PTHR24421">
    <property type="entry name" value="NITRATE/NITRITE SENSOR PROTEIN NARX-RELATED"/>
    <property type="match status" value="1"/>
</dbReference>
<evidence type="ECO:0000256" key="1">
    <source>
        <dbReference type="ARBA" id="ARBA00022679"/>
    </source>
</evidence>
<reference evidence="6 7" key="1">
    <citation type="submission" date="2018-06" db="EMBL/GenBank/DDBJ databases">
        <title>Genomic Encyclopedia of Archaeal and Bacterial Type Strains, Phase II (KMG-II): from individual species to whole genera.</title>
        <authorList>
            <person name="Goeker M."/>
        </authorList>
    </citation>
    <scope>NUCLEOTIDE SEQUENCE [LARGE SCALE GENOMIC DNA]</scope>
    <source>
        <strain evidence="6 7">T4</strain>
    </source>
</reference>
<keyword evidence="7" id="KW-1185">Reference proteome</keyword>
<dbReference type="SUPFAM" id="SSF50998">
    <property type="entry name" value="Quinoprotein alcohol dehydrogenase-like"/>
    <property type="match status" value="1"/>
</dbReference>
<keyword evidence="2" id="KW-0418">Kinase</keyword>
<keyword evidence="4" id="KW-0472">Membrane</keyword>
<dbReference type="InterPro" id="IPR011110">
    <property type="entry name" value="Reg_prop"/>
</dbReference>
<dbReference type="InterPro" id="IPR013783">
    <property type="entry name" value="Ig-like_fold"/>
</dbReference>
<dbReference type="Gene3D" id="3.30.565.10">
    <property type="entry name" value="Histidine kinase-like ATPase, C-terminal domain"/>
    <property type="match status" value="1"/>
</dbReference>
<dbReference type="Gene3D" id="2.130.10.10">
    <property type="entry name" value="YVTN repeat-like/Quinoprotein amine dehydrogenase"/>
    <property type="match status" value="3"/>
</dbReference>
<keyword evidence="1" id="KW-0808">Transferase</keyword>
<evidence type="ECO:0000313" key="7">
    <source>
        <dbReference type="Proteomes" id="UP000248917"/>
    </source>
</evidence>
<dbReference type="InterPro" id="IPR011047">
    <property type="entry name" value="Quinoprotein_ADH-like_sf"/>
</dbReference>
<dbReference type="InterPro" id="IPR050482">
    <property type="entry name" value="Sensor_HK_TwoCompSys"/>
</dbReference>
<dbReference type="InterPro" id="IPR015943">
    <property type="entry name" value="WD40/YVTN_repeat-like_dom_sf"/>
</dbReference>
<dbReference type="Proteomes" id="UP000248917">
    <property type="component" value="Unassembled WGS sequence"/>
</dbReference>
<dbReference type="PROSITE" id="PS50109">
    <property type="entry name" value="HIS_KIN"/>
    <property type="match status" value="1"/>
</dbReference>
<evidence type="ECO:0000259" key="5">
    <source>
        <dbReference type="PROSITE" id="PS50109"/>
    </source>
</evidence>
<evidence type="ECO:0000256" key="4">
    <source>
        <dbReference type="SAM" id="Phobius"/>
    </source>
</evidence>
<protein>
    <submittedName>
        <fullName evidence="6">Two component regulator with propeller domain</fullName>
    </submittedName>
</protein>
<dbReference type="Pfam" id="PF07730">
    <property type="entry name" value="HisKA_3"/>
    <property type="match status" value="1"/>
</dbReference>
<proteinExistence type="predicted"/>
<dbReference type="GO" id="GO:0016020">
    <property type="term" value="C:membrane"/>
    <property type="evidence" value="ECO:0007669"/>
    <property type="project" value="InterPro"/>
</dbReference>
<comment type="caution">
    <text evidence="6">The sequence shown here is derived from an EMBL/GenBank/DDBJ whole genome shotgun (WGS) entry which is preliminary data.</text>
</comment>
<dbReference type="InterPro" id="IPR011123">
    <property type="entry name" value="Y_Y_Y"/>
</dbReference>
<dbReference type="OrthoDB" id="9806995at2"/>
<keyword evidence="4" id="KW-1133">Transmembrane helix</keyword>
<name>A0A326S4A7_9BACT</name>
<dbReference type="EMBL" id="QKTX01000002">
    <property type="protein sequence ID" value="PZV86263.1"/>
    <property type="molecule type" value="Genomic_DNA"/>
</dbReference>
<dbReference type="RefSeq" id="WP_111391419.1">
    <property type="nucleotide sequence ID" value="NZ_QKTX01000002.1"/>
</dbReference>
<sequence length="998" mass="114551">MKKSLLLLLLFLSCWILKAETKRFYVTRLGTTEGLASNQVLTVFKDKNNYLWVGSSNGLQRFDGRKFMSYQMETPQGRLPAQSISEILVDRDGKMWLRVGDQYGTYIPEKQEFSPVPFEKSENRFQGESLWMDRNGNLFVILFNNKLLWIDQKNGKITDQNLPIKIPDGWRPRSIFEDKNGRYWVSNIEGISVYDPHNGEIYTYASNPLGLEVLKKPGLGYVFNVYEDSEGIFWINYWAPDERLLSYDALTKVWRNHKSEIAPPNNNYQEAFGSIELPHAEIWRYGIQTLASFDRRSKTFTPLIQNDIKFDKISKLIWDEAGGIWMATDAGLYFLHFDTPSIYFLERTTENGNFEYQAVEEVIHRGDTTVWLGSWGKGIGVIKPLKEELDTKWMYQGAPKGIESYQIWDLHHDKKRNLVWVALQKGLIQMIELDTRKVHFIYPEVFEGSTIRTIAQDELGNLWFGTQNGSVIKYDGKGINKDGFSRYRKFQGIIPKLLISDDQHLWVTTTNEGVYELDLKEGKILRHLDHSILSSNSNEQLLQVNDSIFLIGYELLNKYNIRTGKNEVFSYSDGMLSNTMLGMEKDADGLVWIYTPNGLTRYDIKTNTFYSFGKNHFFSNIPIDGRSGTRFANGELAFVSNNGIIIFDPRQFARNLPPPIPTITGIELFGQYIGDGALPVMRREFTAQENSLAFDFNILNFSKQDRFTYQYRLVGADLDWVNANNNFQAVYSLLPPGDYRFEVRSINESGVFSDPAVYAFEIKPSLVQTWWFKAILGLLFLGIVGLIYRLHVNRILAVVKLRSRLARDLHDDMGSTLSTINILSSMAKTKIGTDPAKSSEYISKISENSQRMMEAMDDIVWSIKPQNDTMEKLIARMREFANQVLESKDILFNMEIKEKVLGMKLSMDARRDLFLIFKEGINNAAKYSGASRVFISFGLDGQLFTMRIRDYGKGFNMADLDEGNGLENMQKRATQLGGNLEIKTEPGNGTELILKVLL</sequence>
<organism evidence="6 7">
    <name type="scientific">Algoriphagus aquaeductus</name>
    <dbReference type="NCBI Taxonomy" id="475299"/>
    <lineage>
        <taxon>Bacteria</taxon>
        <taxon>Pseudomonadati</taxon>
        <taxon>Bacteroidota</taxon>
        <taxon>Cytophagia</taxon>
        <taxon>Cytophagales</taxon>
        <taxon>Cyclobacteriaceae</taxon>
        <taxon>Algoriphagus</taxon>
    </lineage>
</organism>
<gene>
    <name evidence="6" type="ORF">CLV31_102159</name>
</gene>
<dbReference type="SUPFAM" id="SSF55874">
    <property type="entry name" value="ATPase domain of HSP90 chaperone/DNA topoisomerase II/histidine kinase"/>
    <property type="match status" value="1"/>
</dbReference>
<keyword evidence="3" id="KW-0902">Two-component regulatory system</keyword>
<dbReference type="GO" id="GO:0046983">
    <property type="term" value="F:protein dimerization activity"/>
    <property type="evidence" value="ECO:0007669"/>
    <property type="project" value="InterPro"/>
</dbReference>
<dbReference type="AlphaFoldDB" id="A0A326S4A7"/>
<dbReference type="Gene3D" id="2.60.40.10">
    <property type="entry name" value="Immunoglobulins"/>
    <property type="match status" value="1"/>
</dbReference>
<feature type="transmembrane region" description="Helical" evidence="4">
    <location>
        <begin position="770"/>
        <end position="790"/>
    </location>
</feature>
<dbReference type="InterPro" id="IPR005467">
    <property type="entry name" value="His_kinase_dom"/>
</dbReference>
<evidence type="ECO:0000256" key="2">
    <source>
        <dbReference type="ARBA" id="ARBA00022777"/>
    </source>
</evidence>
<keyword evidence="4" id="KW-0812">Transmembrane</keyword>
<dbReference type="Pfam" id="PF07494">
    <property type="entry name" value="Reg_prop"/>
    <property type="match status" value="2"/>
</dbReference>
<dbReference type="Pfam" id="PF07495">
    <property type="entry name" value="Y_Y_Y"/>
    <property type="match status" value="1"/>
</dbReference>
<dbReference type="InterPro" id="IPR003594">
    <property type="entry name" value="HATPase_dom"/>
</dbReference>
<dbReference type="InterPro" id="IPR036890">
    <property type="entry name" value="HATPase_C_sf"/>
</dbReference>
<dbReference type="GO" id="GO:0000155">
    <property type="term" value="F:phosphorelay sensor kinase activity"/>
    <property type="evidence" value="ECO:0007669"/>
    <property type="project" value="InterPro"/>
</dbReference>
<dbReference type="SUPFAM" id="SSF63829">
    <property type="entry name" value="Calcium-dependent phosphotriesterase"/>
    <property type="match status" value="1"/>
</dbReference>
<evidence type="ECO:0000256" key="3">
    <source>
        <dbReference type="ARBA" id="ARBA00023012"/>
    </source>
</evidence>
<dbReference type="CDD" id="cd16917">
    <property type="entry name" value="HATPase_UhpB-NarQ-NarX-like"/>
    <property type="match status" value="1"/>
</dbReference>
<accession>A0A326S4A7</accession>